<protein>
    <submittedName>
        <fullName evidence="1">Uncharacterized protein</fullName>
    </submittedName>
</protein>
<reference evidence="2" key="1">
    <citation type="submission" date="2016-01" db="EMBL/GenBank/DDBJ databases">
        <authorList>
            <person name="Mitreva M."/>
            <person name="Pepin K.H."/>
            <person name="Mihindukulasuriya K.A."/>
            <person name="Fulton R."/>
            <person name="Fronick C."/>
            <person name="O'Laughlin M."/>
            <person name="Miner T."/>
            <person name="Herter B."/>
            <person name="Rosa B.A."/>
            <person name="Cordes M."/>
            <person name="Tomlinson C."/>
            <person name="Wollam A."/>
            <person name="Palsikar V.B."/>
            <person name="Mardis E.R."/>
            <person name="Wilson R.K."/>
        </authorList>
    </citation>
    <scope>NUCLEOTIDE SEQUENCE [LARGE SCALE GENOMIC DNA]</scope>
    <source>
        <strain evidence="2">MJR7716</strain>
    </source>
</reference>
<dbReference type="STRING" id="28128.HMPREF3226_02733"/>
<comment type="caution">
    <text evidence="1">The sequence shown here is derived from an EMBL/GenBank/DDBJ whole genome shotgun (WGS) entry which is preliminary data.</text>
</comment>
<dbReference type="Proteomes" id="UP000070533">
    <property type="component" value="Unassembled WGS sequence"/>
</dbReference>
<gene>
    <name evidence="1" type="ORF">HMPREF3226_02733</name>
</gene>
<proteinExistence type="predicted"/>
<evidence type="ECO:0000313" key="2">
    <source>
        <dbReference type="Proteomes" id="UP000070533"/>
    </source>
</evidence>
<organism evidence="1 2">
    <name type="scientific">Prevotella corporis</name>
    <dbReference type="NCBI Taxonomy" id="28128"/>
    <lineage>
        <taxon>Bacteria</taxon>
        <taxon>Pseudomonadati</taxon>
        <taxon>Bacteroidota</taxon>
        <taxon>Bacteroidia</taxon>
        <taxon>Bacteroidales</taxon>
        <taxon>Prevotellaceae</taxon>
        <taxon>Prevotella</taxon>
    </lineage>
</organism>
<sequence>MIGLFFVLLKTQRTSTITNEREVAGKRMKRFGNPYYHQLIVK</sequence>
<evidence type="ECO:0000313" key="1">
    <source>
        <dbReference type="EMBL" id="KXA32492.1"/>
    </source>
</evidence>
<name>A0A133PTV6_9BACT</name>
<dbReference type="EMBL" id="LRQG01000256">
    <property type="protein sequence ID" value="KXA32492.1"/>
    <property type="molecule type" value="Genomic_DNA"/>
</dbReference>
<dbReference type="PATRIC" id="fig|28128.5.peg.2812"/>
<keyword evidence="2" id="KW-1185">Reference proteome</keyword>
<accession>A0A133PTV6</accession>
<dbReference type="AlphaFoldDB" id="A0A133PTV6"/>